<gene>
    <name evidence="2" type="ORF">KSP39_PZI012739</name>
</gene>
<dbReference type="AlphaFoldDB" id="A0AAP0BFQ7"/>
<reference evidence="2 3" key="1">
    <citation type="journal article" date="2022" name="Nat. Plants">
        <title>Genomes of leafy and leafless Platanthera orchids illuminate the evolution of mycoheterotrophy.</title>
        <authorList>
            <person name="Li M.H."/>
            <person name="Liu K.W."/>
            <person name="Li Z."/>
            <person name="Lu H.C."/>
            <person name="Ye Q.L."/>
            <person name="Zhang D."/>
            <person name="Wang J.Y."/>
            <person name="Li Y.F."/>
            <person name="Zhong Z.M."/>
            <person name="Liu X."/>
            <person name="Yu X."/>
            <person name="Liu D.K."/>
            <person name="Tu X.D."/>
            <person name="Liu B."/>
            <person name="Hao Y."/>
            <person name="Liao X.Y."/>
            <person name="Jiang Y.T."/>
            <person name="Sun W.H."/>
            <person name="Chen J."/>
            <person name="Chen Y.Q."/>
            <person name="Ai Y."/>
            <person name="Zhai J.W."/>
            <person name="Wu S.S."/>
            <person name="Zhou Z."/>
            <person name="Hsiao Y.Y."/>
            <person name="Wu W.L."/>
            <person name="Chen Y.Y."/>
            <person name="Lin Y.F."/>
            <person name="Hsu J.L."/>
            <person name="Li C.Y."/>
            <person name="Wang Z.W."/>
            <person name="Zhao X."/>
            <person name="Zhong W.Y."/>
            <person name="Ma X.K."/>
            <person name="Ma L."/>
            <person name="Huang J."/>
            <person name="Chen G.Z."/>
            <person name="Huang M.Z."/>
            <person name="Huang L."/>
            <person name="Peng D.H."/>
            <person name="Luo Y.B."/>
            <person name="Zou S.Q."/>
            <person name="Chen S.P."/>
            <person name="Lan S."/>
            <person name="Tsai W.C."/>
            <person name="Van de Peer Y."/>
            <person name="Liu Z.J."/>
        </authorList>
    </citation>
    <scope>NUCLEOTIDE SEQUENCE [LARGE SCALE GENOMIC DNA]</scope>
    <source>
        <strain evidence="2">Lor287</strain>
    </source>
</reference>
<evidence type="ECO:0000313" key="2">
    <source>
        <dbReference type="EMBL" id="KAK8936960.1"/>
    </source>
</evidence>
<name>A0AAP0BFQ7_9ASPA</name>
<dbReference type="PANTHER" id="PTHR13651:SF0">
    <property type="entry name" value="PROTEIN ABITRAM"/>
    <property type="match status" value="1"/>
</dbReference>
<feature type="region of interest" description="Disordered" evidence="1">
    <location>
        <begin position="171"/>
        <end position="211"/>
    </location>
</feature>
<keyword evidence="3" id="KW-1185">Reference proteome</keyword>
<dbReference type="EMBL" id="JBBWWQ010000010">
    <property type="protein sequence ID" value="KAK8936960.1"/>
    <property type="molecule type" value="Genomic_DNA"/>
</dbReference>
<protein>
    <recommendedName>
        <fullName evidence="4">Protein Abitram</fullName>
    </recommendedName>
</protein>
<sequence>MDIGEGPETLEKPVEKRAVEEELRSLLVPDLKDLPSTPRSAVESNFVRYYAVDFLKPGHDQYIYCHANGLCVIGIAPTHRALSEEKGVSSIDFNVGKSDRSEIKVTGKRKRNAQHLHPDSALCNVCANGSFYIVRCCVKGSLLEVNNRLIKHPDLLNFSADSHGQNATIMSKSSDESRFEDAFPGLQSRRRRRNLESAARVGVAEHPMDEG</sequence>
<dbReference type="PANTHER" id="PTHR13651">
    <property type="entry name" value="PROTEIN ABITRAM"/>
    <property type="match status" value="1"/>
</dbReference>
<evidence type="ECO:0000256" key="1">
    <source>
        <dbReference type="SAM" id="MobiDB-lite"/>
    </source>
</evidence>
<evidence type="ECO:0000313" key="3">
    <source>
        <dbReference type="Proteomes" id="UP001418222"/>
    </source>
</evidence>
<dbReference type="InterPro" id="IPR039169">
    <property type="entry name" value="Abitram"/>
</dbReference>
<evidence type="ECO:0008006" key="4">
    <source>
        <dbReference type="Google" id="ProtNLM"/>
    </source>
</evidence>
<proteinExistence type="predicted"/>
<accession>A0AAP0BFQ7</accession>
<dbReference type="SUPFAM" id="SSF51230">
    <property type="entry name" value="Single hybrid motif"/>
    <property type="match status" value="1"/>
</dbReference>
<dbReference type="Gene3D" id="2.40.50.100">
    <property type="match status" value="1"/>
</dbReference>
<organism evidence="2 3">
    <name type="scientific">Platanthera zijinensis</name>
    <dbReference type="NCBI Taxonomy" id="2320716"/>
    <lineage>
        <taxon>Eukaryota</taxon>
        <taxon>Viridiplantae</taxon>
        <taxon>Streptophyta</taxon>
        <taxon>Embryophyta</taxon>
        <taxon>Tracheophyta</taxon>
        <taxon>Spermatophyta</taxon>
        <taxon>Magnoliopsida</taxon>
        <taxon>Liliopsida</taxon>
        <taxon>Asparagales</taxon>
        <taxon>Orchidaceae</taxon>
        <taxon>Orchidoideae</taxon>
        <taxon>Orchideae</taxon>
        <taxon>Orchidinae</taxon>
        <taxon>Platanthera</taxon>
    </lineage>
</organism>
<dbReference type="GO" id="GO:0005634">
    <property type="term" value="C:nucleus"/>
    <property type="evidence" value="ECO:0007669"/>
    <property type="project" value="TreeGrafter"/>
</dbReference>
<comment type="caution">
    <text evidence="2">The sequence shown here is derived from an EMBL/GenBank/DDBJ whole genome shotgun (WGS) entry which is preliminary data.</text>
</comment>
<dbReference type="Proteomes" id="UP001418222">
    <property type="component" value="Unassembled WGS sequence"/>
</dbReference>
<dbReference type="InterPro" id="IPR011053">
    <property type="entry name" value="Single_hybrid_motif"/>
</dbReference>